<name>A0A1S3Y7L2_TOBAC</name>
<reference evidence="3" key="1">
    <citation type="submission" date="2025-08" db="UniProtKB">
        <authorList>
            <consortium name="RefSeq"/>
        </authorList>
    </citation>
    <scope>IDENTIFICATION</scope>
</reference>
<evidence type="ECO:0000259" key="2">
    <source>
        <dbReference type="Pfam" id="PF23286"/>
    </source>
</evidence>
<gene>
    <name evidence="3" type="primary">LOC107773258</name>
</gene>
<dbReference type="RefSeq" id="XP_016448190.1">
    <property type="nucleotide sequence ID" value="XM_016592704.1"/>
</dbReference>
<sequence length="184" mass="21185">MGRKHLKYLRKLHLSVSTSLICTPDFTGMPNLEYLDLEKCSNLEEVHHSLGCSRKLIQLNLNYCRRLKKFPCVNVESLKYLYLHDCCSLEKFPEIIGRMKLELEIDMGYSEIRELPSYIQLQTHITKLDLSCLEDLVALPSCIGMLKSLVKLDVSDCAKLEMLPEEIGDLENLEKLDARHTLIS</sequence>
<dbReference type="PaxDb" id="4097-A0A1S3Y7L2"/>
<dbReference type="SUPFAM" id="SSF52058">
    <property type="entry name" value="L domain-like"/>
    <property type="match status" value="1"/>
</dbReference>
<dbReference type="Pfam" id="PF23286">
    <property type="entry name" value="LRR_13"/>
    <property type="match status" value="1"/>
</dbReference>
<dbReference type="OrthoDB" id="1305286at2759"/>
<dbReference type="PANTHER" id="PTHR45752:SF195">
    <property type="entry name" value="LEUCINE-RICH REPEAT (LRR) FAMILY PROTEIN-RELATED"/>
    <property type="match status" value="1"/>
</dbReference>
<accession>A0A1S3Y7L2</accession>
<keyword evidence="1" id="KW-0611">Plant defense</keyword>
<dbReference type="Gene3D" id="3.80.10.10">
    <property type="entry name" value="Ribonuclease Inhibitor"/>
    <property type="match status" value="2"/>
</dbReference>
<dbReference type="InterPro" id="IPR032675">
    <property type="entry name" value="LRR_dom_sf"/>
</dbReference>
<dbReference type="KEGG" id="nta:107773258"/>
<evidence type="ECO:0000256" key="1">
    <source>
        <dbReference type="ARBA" id="ARBA00022821"/>
    </source>
</evidence>
<dbReference type="OMA" id="MCRLECL"/>
<proteinExistence type="predicted"/>
<dbReference type="AlphaFoldDB" id="A0A1S3Y7L2"/>
<dbReference type="PANTHER" id="PTHR45752">
    <property type="entry name" value="LEUCINE-RICH REPEAT-CONTAINING"/>
    <property type="match status" value="1"/>
</dbReference>
<protein>
    <submittedName>
        <fullName evidence="3">TMV resistance protein N-like</fullName>
    </submittedName>
</protein>
<dbReference type="InterPro" id="IPR058546">
    <property type="entry name" value="RPS4B/Roq1-like_LRR"/>
</dbReference>
<evidence type="ECO:0000313" key="3">
    <source>
        <dbReference type="RefSeq" id="XP_016448190.1"/>
    </source>
</evidence>
<organism evidence="3">
    <name type="scientific">Nicotiana tabacum</name>
    <name type="common">Common tobacco</name>
    <dbReference type="NCBI Taxonomy" id="4097"/>
    <lineage>
        <taxon>Eukaryota</taxon>
        <taxon>Viridiplantae</taxon>
        <taxon>Streptophyta</taxon>
        <taxon>Embryophyta</taxon>
        <taxon>Tracheophyta</taxon>
        <taxon>Spermatophyta</taxon>
        <taxon>Magnoliopsida</taxon>
        <taxon>eudicotyledons</taxon>
        <taxon>Gunneridae</taxon>
        <taxon>Pentapetalae</taxon>
        <taxon>asterids</taxon>
        <taxon>lamiids</taxon>
        <taxon>Solanales</taxon>
        <taxon>Solanaceae</taxon>
        <taxon>Nicotianoideae</taxon>
        <taxon>Nicotianeae</taxon>
        <taxon>Nicotiana</taxon>
    </lineage>
</organism>
<feature type="domain" description="Disease resistance protein RPS4B/Roq1-like leucine-rich repeats" evidence="2">
    <location>
        <begin position="76"/>
        <end position="160"/>
    </location>
</feature>
<dbReference type="InterPro" id="IPR050715">
    <property type="entry name" value="LRR-SigEffector_domain"/>
</dbReference>